<name>A0A7X8XX75_9BACT</name>
<dbReference type="Gene3D" id="2.40.160.20">
    <property type="match status" value="1"/>
</dbReference>
<evidence type="ECO:0000256" key="1">
    <source>
        <dbReference type="SAM" id="SignalP"/>
    </source>
</evidence>
<accession>A0A7X8XX75</accession>
<keyword evidence="1" id="KW-0732">Signal</keyword>
<proteinExistence type="predicted"/>
<reference evidence="2 3" key="1">
    <citation type="submission" date="2020-04" db="EMBL/GenBank/DDBJ databases">
        <title>Flammeovirga sp. SR4, a novel species isolated from seawater.</title>
        <authorList>
            <person name="Wang X."/>
        </authorList>
    </citation>
    <scope>NUCLEOTIDE SEQUENCE [LARGE SCALE GENOMIC DNA]</scope>
    <source>
        <strain evidence="2 3">SR4</strain>
    </source>
</reference>
<protein>
    <submittedName>
        <fullName evidence="2">Outer membrane beta-barrel protein</fullName>
    </submittedName>
</protein>
<feature type="chain" id="PRO_5030927968" evidence="1">
    <location>
        <begin position="20"/>
        <end position="195"/>
    </location>
</feature>
<dbReference type="RefSeq" id="WP_168883543.1">
    <property type="nucleotide sequence ID" value="NZ_JABAIL010000005.1"/>
</dbReference>
<dbReference type="SUPFAM" id="SSF56925">
    <property type="entry name" value="OMPA-like"/>
    <property type="match status" value="1"/>
</dbReference>
<comment type="caution">
    <text evidence="2">The sequence shown here is derived from an EMBL/GenBank/DDBJ whole genome shotgun (WGS) entry which is preliminary data.</text>
</comment>
<evidence type="ECO:0000313" key="3">
    <source>
        <dbReference type="Proteomes" id="UP000585050"/>
    </source>
</evidence>
<dbReference type="InterPro" id="IPR011250">
    <property type="entry name" value="OMP/PagP_B-barrel"/>
</dbReference>
<keyword evidence="3" id="KW-1185">Reference proteome</keyword>
<dbReference type="EMBL" id="JABAIL010000005">
    <property type="protein sequence ID" value="NLR92825.1"/>
    <property type="molecule type" value="Genomic_DNA"/>
</dbReference>
<sequence length="195" mass="21850">MKKYILSLVFAALAFAASAQDSNFIITYQMSLPVGETNDYISAFSGRGVGMEWRQHLASAPLSFGLSLDWNVLYQKTDDTYTNPGEGIVANGRQYRYMNIVPILAHANYYFNKDGIINPYLGVGVGTYYINQRTEFGQWAIVEKNWHFGVAPELGILADVNPSVDMIFSVRYNMAFKAGNSTDHSYLGFNIGFVY</sequence>
<dbReference type="Proteomes" id="UP000585050">
    <property type="component" value="Unassembled WGS sequence"/>
</dbReference>
<feature type="signal peptide" evidence="1">
    <location>
        <begin position="1"/>
        <end position="19"/>
    </location>
</feature>
<organism evidence="2 3">
    <name type="scientific">Flammeovirga agarivorans</name>
    <dbReference type="NCBI Taxonomy" id="2726742"/>
    <lineage>
        <taxon>Bacteria</taxon>
        <taxon>Pseudomonadati</taxon>
        <taxon>Bacteroidota</taxon>
        <taxon>Cytophagia</taxon>
        <taxon>Cytophagales</taxon>
        <taxon>Flammeovirgaceae</taxon>
        <taxon>Flammeovirga</taxon>
    </lineage>
</organism>
<evidence type="ECO:0000313" key="2">
    <source>
        <dbReference type="EMBL" id="NLR92825.1"/>
    </source>
</evidence>
<gene>
    <name evidence="2" type="ORF">HGP29_16530</name>
</gene>
<dbReference type="AlphaFoldDB" id="A0A7X8XX75"/>